<dbReference type="InParanoid" id="A8PB96"/>
<keyword evidence="3" id="KW-1185">Reference proteome</keyword>
<dbReference type="PROSITE" id="PS51257">
    <property type="entry name" value="PROKAR_LIPOPROTEIN"/>
    <property type="match status" value="1"/>
</dbReference>
<name>A8PB96_COPC7</name>
<dbReference type="EMBL" id="AACS02000004">
    <property type="protein sequence ID" value="EAU81576.2"/>
    <property type="molecule type" value="Genomic_DNA"/>
</dbReference>
<proteinExistence type="predicted"/>
<reference evidence="2 3" key="1">
    <citation type="journal article" date="2010" name="Proc. Natl. Acad. Sci. U.S.A.">
        <title>Insights into evolution of multicellular fungi from the assembled chromosomes of the mushroom Coprinopsis cinerea (Coprinus cinereus).</title>
        <authorList>
            <person name="Stajich J.E."/>
            <person name="Wilke S.K."/>
            <person name="Ahren D."/>
            <person name="Au C.H."/>
            <person name="Birren B.W."/>
            <person name="Borodovsky M."/>
            <person name="Burns C."/>
            <person name="Canback B."/>
            <person name="Casselton L.A."/>
            <person name="Cheng C.K."/>
            <person name="Deng J."/>
            <person name="Dietrich F.S."/>
            <person name="Fargo D.C."/>
            <person name="Farman M.L."/>
            <person name="Gathman A.C."/>
            <person name="Goldberg J."/>
            <person name="Guigo R."/>
            <person name="Hoegger P.J."/>
            <person name="Hooker J.B."/>
            <person name="Huggins A."/>
            <person name="James T.Y."/>
            <person name="Kamada T."/>
            <person name="Kilaru S."/>
            <person name="Kodira C."/>
            <person name="Kues U."/>
            <person name="Kupfer D."/>
            <person name="Kwan H.S."/>
            <person name="Lomsadze A."/>
            <person name="Li W."/>
            <person name="Lilly W.W."/>
            <person name="Ma L.J."/>
            <person name="Mackey A.J."/>
            <person name="Manning G."/>
            <person name="Martin F."/>
            <person name="Muraguchi H."/>
            <person name="Natvig D.O."/>
            <person name="Palmerini H."/>
            <person name="Ramesh M.A."/>
            <person name="Rehmeyer C.J."/>
            <person name="Roe B.A."/>
            <person name="Shenoy N."/>
            <person name="Stanke M."/>
            <person name="Ter-Hovhannisyan V."/>
            <person name="Tunlid A."/>
            <person name="Velagapudi R."/>
            <person name="Vision T.J."/>
            <person name="Zeng Q."/>
            <person name="Zolan M.E."/>
            <person name="Pukkila P.J."/>
        </authorList>
    </citation>
    <scope>NUCLEOTIDE SEQUENCE [LARGE SCALE GENOMIC DNA]</scope>
    <source>
        <strain evidence="3">Okayama-7 / 130 / ATCC MYA-4618 / FGSC 9003</strain>
    </source>
</reference>
<dbReference type="AlphaFoldDB" id="A8PB96"/>
<dbReference type="GeneID" id="6016760"/>
<keyword evidence="1" id="KW-0732">Signal</keyword>
<organism evidence="2 3">
    <name type="scientific">Coprinopsis cinerea (strain Okayama-7 / 130 / ATCC MYA-4618 / FGSC 9003)</name>
    <name type="common">Inky cap fungus</name>
    <name type="synonym">Hormographiella aspergillata</name>
    <dbReference type="NCBI Taxonomy" id="240176"/>
    <lineage>
        <taxon>Eukaryota</taxon>
        <taxon>Fungi</taxon>
        <taxon>Dikarya</taxon>
        <taxon>Basidiomycota</taxon>
        <taxon>Agaricomycotina</taxon>
        <taxon>Agaricomycetes</taxon>
        <taxon>Agaricomycetidae</taxon>
        <taxon>Agaricales</taxon>
        <taxon>Agaricineae</taxon>
        <taxon>Psathyrellaceae</taxon>
        <taxon>Coprinopsis</taxon>
    </lineage>
</organism>
<sequence length="99" mass="11373">MTSLKHPLTPLTLLPLGLACDPTSNTSNRDEGASCLRFPTRQEVWRFSVHAVQQRRMDHEELELRANHHRSLAAEYESLLEFRSMECGEGQQGTMEYEV</sequence>
<dbReference type="Proteomes" id="UP000001861">
    <property type="component" value="Unassembled WGS sequence"/>
</dbReference>
<protein>
    <submittedName>
        <fullName evidence="2">Uncharacterized protein</fullName>
    </submittedName>
</protein>
<dbReference type="RefSeq" id="XP_001840129.2">
    <property type="nucleotide sequence ID" value="XM_001840077.2"/>
</dbReference>
<dbReference type="HOGENOM" id="CLU_2320271_0_0_1"/>
<gene>
    <name evidence="2" type="ORF">CC1G_02592</name>
</gene>
<feature type="signal peptide" evidence="1">
    <location>
        <begin position="1"/>
        <end position="19"/>
    </location>
</feature>
<evidence type="ECO:0000256" key="1">
    <source>
        <dbReference type="SAM" id="SignalP"/>
    </source>
</evidence>
<feature type="chain" id="PRO_5002725126" evidence="1">
    <location>
        <begin position="20"/>
        <end position="99"/>
    </location>
</feature>
<evidence type="ECO:0000313" key="2">
    <source>
        <dbReference type="EMBL" id="EAU81576.2"/>
    </source>
</evidence>
<accession>A8PB96</accession>
<dbReference type="VEuPathDB" id="FungiDB:CC1G_02592"/>
<dbReference type="KEGG" id="cci:CC1G_02592"/>
<evidence type="ECO:0000313" key="3">
    <source>
        <dbReference type="Proteomes" id="UP000001861"/>
    </source>
</evidence>
<comment type="caution">
    <text evidence="2">The sequence shown here is derived from an EMBL/GenBank/DDBJ whole genome shotgun (WGS) entry which is preliminary data.</text>
</comment>